<dbReference type="AlphaFoldDB" id="A0AA38TXR2"/>
<gene>
    <name evidence="2" type="ORF">H2200_013479</name>
</gene>
<evidence type="ECO:0008006" key="4">
    <source>
        <dbReference type="Google" id="ProtNLM"/>
    </source>
</evidence>
<comment type="caution">
    <text evidence="2">The sequence shown here is derived from an EMBL/GenBank/DDBJ whole genome shotgun (WGS) entry which is preliminary data.</text>
</comment>
<dbReference type="Proteomes" id="UP001172673">
    <property type="component" value="Unassembled WGS sequence"/>
</dbReference>
<proteinExistence type="predicted"/>
<accession>A0AA38TXR2</accession>
<protein>
    <recommendedName>
        <fullName evidence="4">OTU domain-containing protein</fullName>
    </recommendedName>
</protein>
<keyword evidence="3" id="KW-1185">Reference proteome</keyword>
<dbReference type="EMBL" id="JAPDRK010000029">
    <property type="protein sequence ID" value="KAJ9602119.1"/>
    <property type="molecule type" value="Genomic_DNA"/>
</dbReference>
<evidence type="ECO:0000313" key="3">
    <source>
        <dbReference type="Proteomes" id="UP001172673"/>
    </source>
</evidence>
<evidence type="ECO:0000313" key="2">
    <source>
        <dbReference type="EMBL" id="KAJ9602119.1"/>
    </source>
</evidence>
<name>A0AA38TXR2_9EURO</name>
<feature type="region of interest" description="Disordered" evidence="1">
    <location>
        <begin position="451"/>
        <end position="478"/>
    </location>
</feature>
<sequence length="709" mass="80541">MAILEYRHMCVPQINGVLDLPRGGQYLKNEVFLNDLKQWDIFVDRLTQGEAATPPEFHQSVKEEPPKEQLPPNSPAAEDLFHKDFQLSPDVRNFPKDPYIGVHALVASWESQFINAPAPNDLELLAYGQSPELGKTLSSSGITPRADWFHHDQLAAIIDEWALHMQGSRAQLGLWSTGFVNGQQYNNYYLTKWAENTGARRLWIALEGRMSETPEYIGLLRNKEDVNYDDETQWIKTRFEWTEEFFGLEDAKLRPLATCDQIMEPDVFVRRVGELGMRNDILAARIPPKPRDTVDQAGNTEAYRKWRNFLKPIGLCDKTWDQLVPLKPDPSWEWEYEKHYDLALKNWRNFFTGEEILFDETNRFPLPQRPPYQPGFLKTLAEIGKVLESSNIEAKTATEPFLKEAQDKQICLPQVKAVIDIPLETGYTRKEEWQSDLKLWKEFVGRLERGEEAQPPRLHQTIPHDQPQTSSGEPPNLAGTEAKALFKSDFPTGASLERVPGDGLCGLSAIVLSWHAQIGVHKPPTMRQLQKMAKDKEVISYMRQRGVKVVETWFDSQQLAAMINLWSYRKYGKLVKLGIRVEVDTTLGTKFGYQIEDHVSTSFPLEEANSALRLWIRHNGQDTRKAHYDALKQKRGRAKRVENGKGLELRPVSFALSNSTLVSTNLATVNWGTLSASSPAFARMTISSTTLKTVASNAASATLKATPNA</sequence>
<organism evidence="2 3">
    <name type="scientific">Cladophialophora chaetospira</name>
    <dbReference type="NCBI Taxonomy" id="386627"/>
    <lineage>
        <taxon>Eukaryota</taxon>
        <taxon>Fungi</taxon>
        <taxon>Dikarya</taxon>
        <taxon>Ascomycota</taxon>
        <taxon>Pezizomycotina</taxon>
        <taxon>Eurotiomycetes</taxon>
        <taxon>Chaetothyriomycetidae</taxon>
        <taxon>Chaetothyriales</taxon>
        <taxon>Herpotrichiellaceae</taxon>
        <taxon>Cladophialophora</taxon>
    </lineage>
</organism>
<evidence type="ECO:0000256" key="1">
    <source>
        <dbReference type="SAM" id="MobiDB-lite"/>
    </source>
</evidence>
<reference evidence="2" key="1">
    <citation type="submission" date="2022-10" db="EMBL/GenBank/DDBJ databases">
        <title>Culturing micro-colonial fungi from biological soil crusts in the Mojave desert and describing Neophaeococcomyces mojavensis, and introducing the new genera and species Taxawa tesnikishii.</title>
        <authorList>
            <person name="Kurbessoian T."/>
            <person name="Stajich J.E."/>
        </authorList>
    </citation>
    <scope>NUCLEOTIDE SEQUENCE</scope>
    <source>
        <strain evidence="2">TK_41</strain>
    </source>
</reference>
<feature type="region of interest" description="Disordered" evidence="1">
    <location>
        <begin position="52"/>
        <end position="74"/>
    </location>
</feature>